<dbReference type="InterPro" id="IPR009387">
    <property type="entry name" value="HigB-2"/>
</dbReference>
<keyword evidence="1" id="KW-0255">Endonuclease</keyword>
<protein>
    <submittedName>
        <fullName evidence="1">mRNA-degrading endonuclease RelE of RelBE toxin-antitoxin system</fullName>
    </submittedName>
</protein>
<dbReference type="GO" id="GO:0004519">
    <property type="term" value="F:endonuclease activity"/>
    <property type="evidence" value="ECO:0007669"/>
    <property type="project" value="UniProtKB-KW"/>
</dbReference>
<dbReference type="EMBL" id="JALJXV010000006">
    <property type="protein sequence ID" value="MCP1675468.1"/>
    <property type="molecule type" value="Genomic_DNA"/>
</dbReference>
<evidence type="ECO:0000313" key="1">
    <source>
        <dbReference type="EMBL" id="MCP1675468.1"/>
    </source>
</evidence>
<reference evidence="1" key="1">
    <citation type="submission" date="2022-03" db="EMBL/GenBank/DDBJ databases">
        <title>Genomic Encyclopedia of Type Strains, Phase III (KMG-III): the genomes of soil and plant-associated and newly described type strains.</title>
        <authorList>
            <person name="Whitman W."/>
        </authorList>
    </citation>
    <scope>NUCLEOTIDE SEQUENCE</scope>
    <source>
        <strain evidence="1">ANL 6-2</strain>
    </source>
</reference>
<dbReference type="RefSeq" id="WP_253478950.1">
    <property type="nucleotide sequence ID" value="NZ_JALJXV010000006.1"/>
</dbReference>
<evidence type="ECO:0000313" key="2">
    <source>
        <dbReference type="Proteomes" id="UP001205843"/>
    </source>
</evidence>
<dbReference type="Proteomes" id="UP001205843">
    <property type="component" value="Unassembled WGS sequence"/>
</dbReference>
<organism evidence="1 2">
    <name type="scientific">Natronocella acetinitrilica</name>
    <dbReference type="NCBI Taxonomy" id="414046"/>
    <lineage>
        <taxon>Bacteria</taxon>
        <taxon>Pseudomonadati</taxon>
        <taxon>Pseudomonadota</taxon>
        <taxon>Gammaproteobacteria</taxon>
        <taxon>Chromatiales</taxon>
        <taxon>Ectothiorhodospiraceae</taxon>
        <taxon>Natronocella</taxon>
    </lineage>
</organism>
<proteinExistence type="predicted"/>
<name>A0AAE3KCU6_9GAMM</name>
<accession>A0AAE3KCU6</accession>
<keyword evidence="2" id="KW-1185">Reference proteome</keyword>
<sequence>MIFVETIIFTRQIDRLLSHDEYLALQQRLAETPEVGPVIPGTGGLRKTRWRGIGKGTRGGIRVIYYHFAAANQIRLLLAYAKASQENLTEDQKKIIRQLNEEWR</sequence>
<keyword evidence="1" id="KW-0540">Nuclease</keyword>
<dbReference type="PIRSF" id="PIRSF039032">
    <property type="entry name" value="HigB-2"/>
    <property type="match status" value="1"/>
</dbReference>
<gene>
    <name evidence="1" type="ORF">J2T57_002618</name>
</gene>
<dbReference type="AlphaFoldDB" id="A0AAE3KCU6"/>
<keyword evidence="1" id="KW-0378">Hydrolase</keyword>
<comment type="caution">
    <text evidence="1">The sequence shown here is derived from an EMBL/GenBank/DDBJ whole genome shotgun (WGS) entry which is preliminary data.</text>
</comment>